<evidence type="ECO:0000256" key="6">
    <source>
        <dbReference type="ARBA" id="ARBA00022989"/>
    </source>
</evidence>
<reference evidence="9 10" key="1">
    <citation type="submission" date="2019-08" db="EMBL/GenBank/DDBJ databases">
        <authorList>
            <person name="Liang Q."/>
        </authorList>
    </citation>
    <scope>NUCLEOTIDE SEQUENCE [LARGE SCALE GENOMIC DNA]</scope>
    <source>
        <strain evidence="9 10">V1718</strain>
    </source>
</reference>
<keyword evidence="10" id="KW-1185">Reference proteome</keyword>
<evidence type="ECO:0000256" key="4">
    <source>
        <dbReference type="ARBA" id="ARBA00022475"/>
    </source>
</evidence>
<evidence type="ECO:0000313" key="9">
    <source>
        <dbReference type="EMBL" id="QED28360.1"/>
    </source>
</evidence>
<dbReference type="InterPro" id="IPR000522">
    <property type="entry name" value="ABC_transptr_permease_BtuC"/>
</dbReference>
<comment type="subcellular location">
    <subcellularLocation>
        <location evidence="1">Cell membrane</location>
        <topology evidence="1">Multi-pass membrane protein</topology>
    </subcellularLocation>
</comment>
<feature type="transmembrane region" description="Helical" evidence="8">
    <location>
        <begin position="237"/>
        <end position="261"/>
    </location>
</feature>
<keyword evidence="3" id="KW-0813">Transport</keyword>
<dbReference type="Gene3D" id="1.10.3470.10">
    <property type="entry name" value="ABC transporter involved in vitamin B12 uptake, BtuC"/>
    <property type="match status" value="1"/>
</dbReference>
<keyword evidence="6 8" id="KW-1133">Transmembrane helix</keyword>
<dbReference type="CDD" id="cd06550">
    <property type="entry name" value="TM_ABC_iron-siderophores_like"/>
    <property type="match status" value="1"/>
</dbReference>
<sequence>MAEHLTASRLTKALLIGTGLLVISAWAGLSLGSTRLSFAELIEMDILLLARLPRVVFAGIVGAALACAGAVFQAVLRNPLADPYILGISGGAALGGSLMVALGIMSALGTPAAAFAGGLGALAVILLAARIMPNSSTLSTYVLLLTGVIFNAFASAVIMFLKSVLSAQKAQELLFYLMGSLSVEGIGLTHTLGVVLVVGLLLGGQLAYARSLNALTLGDESAQALGVDARRTRMVTVVLASLAVAVAVAYTGLIGFVGLVVPHAMRLAFGSDHRVLLPMCILGGASFLILADTIARVSFMAISTTLPVGVITAFLGAPIFFYFLRRNLLKTRII</sequence>
<evidence type="ECO:0000256" key="3">
    <source>
        <dbReference type="ARBA" id="ARBA00022448"/>
    </source>
</evidence>
<feature type="transmembrane region" description="Helical" evidence="8">
    <location>
        <begin position="173"/>
        <end position="202"/>
    </location>
</feature>
<organism evidence="9 10">
    <name type="scientific">Microvenator marinus</name>
    <dbReference type="NCBI Taxonomy" id="2600177"/>
    <lineage>
        <taxon>Bacteria</taxon>
        <taxon>Deltaproteobacteria</taxon>
        <taxon>Bradymonadales</taxon>
        <taxon>Microvenatoraceae</taxon>
        <taxon>Microvenator</taxon>
    </lineage>
</organism>
<dbReference type="GO" id="GO:0005886">
    <property type="term" value="C:plasma membrane"/>
    <property type="evidence" value="ECO:0007669"/>
    <property type="project" value="UniProtKB-SubCell"/>
</dbReference>
<dbReference type="InterPro" id="IPR037294">
    <property type="entry name" value="ABC_BtuC-like"/>
</dbReference>
<dbReference type="SUPFAM" id="SSF81345">
    <property type="entry name" value="ABC transporter involved in vitamin B12 uptake, BtuC"/>
    <property type="match status" value="1"/>
</dbReference>
<dbReference type="GO" id="GO:0033214">
    <property type="term" value="P:siderophore-iron import into cell"/>
    <property type="evidence" value="ECO:0007669"/>
    <property type="project" value="TreeGrafter"/>
</dbReference>
<dbReference type="PANTHER" id="PTHR30472:SF25">
    <property type="entry name" value="ABC TRANSPORTER PERMEASE PROTEIN MJ0876-RELATED"/>
    <property type="match status" value="1"/>
</dbReference>
<dbReference type="OrthoDB" id="9782305at2"/>
<dbReference type="EMBL" id="CP042467">
    <property type="protein sequence ID" value="QED28360.1"/>
    <property type="molecule type" value="Genomic_DNA"/>
</dbReference>
<feature type="transmembrane region" description="Helical" evidence="8">
    <location>
        <begin position="13"/>
        <end position="31"/>
    </location>
</feature>
<feature type="transmembrane region" description="Helical" evidence="8">
    <location>
        <begin position="297"/>
        <end position="324"/>
    </location>
</feature>
<evidence type="ECO:0000256" key="1">
    <source>
        <dbReference type="ARBA" id="ARBA00004651"/>
    </source>
</evidence>
<dbReference type="PANTHER" id="PTHR30472">
    <property type="entry name" value="FERRIC ENTEROBACTIN TRANSPORT SYSTEM PERMEASE PROTEIN"/>
    <property type="match status" value="1"/>
</dbReference>
<name>A0A5B8XRT2_9DELT</name>
<dbReference type="RefSeq" id="WP_146960715.1">
    <property type="nucleotide sequence ID" value="NZ_CP042467.1"/>
</dbReference>
<feature type="transmembrane region" description="Helical" evidence="8">
    <location>
        <begin position="84"/>
        <end position="105"/>
    </location>
</feature>
<gene>
    <name evidence="9" type="ORF">FRD01_14190</name>
</gene>
<dbReference type="Pfam" id="PF01032">
    <property type="entry name" value="FecCD"/>
    <property type="match status" value="1"/>
</dbReference>
<evidence type="ECO:0000256" key="2">
    <source>
        <dbReference type="ARBA" id="ARBA00007935"/>
    </source>
</evidence>
<protein>
    <submittedName>
        <fullName evidence="9">Iron ABC transporter permease</fullName>
    </submittedName>
</protein>
<dbReference type="KEGG" id="bbae:FRD01_14190"/>
<keyword evidence="5 8" id="KW-0812">Transmembrane</keyword>
<feature type="transmembrane region" description="Helical" evidence="8">
    <location>
        <begin position="52"/>
        <end position="72"/>
    </location>
</feature>
<evidence type="ECO:0000256" key="7">
    <source>
        <dbReference type="ARBA" id="ARBA00023136"/>
    </source>
</evidence>
<feature type="transmembrane region" description="Helical" evidence="8">
    <location>
        <begin position="112"/>
        <end position="132"/>
    </location>
</feature>
<accession>A0A5B8XRT2</accession>
<proteinExistence type="inferred from homology"/>
<dbReference type="AlphaFoldDB" id="A0A5B8XRT2"/>
<feature type="transmembrane region" description="Helical" evidence="8">
    <location>
        <begin position="273"/>
        <end position="291"/>
    </location>
</feature>
<evidence type="ECO:0000313" key="10">
    <source>
        <dbReference type="Proteomes" id="UP000321595"/>
    </source>
</evidence>
<comment type="similarity">
    <text evidence="2">Belongs to the binding-protein-dependent transport system permease family. FecCD subfamily.</text>
</comment>
<dbReference type="GO" id="GO:0022857">
    <property type="term" value="F:transmembrane transporter activity"/>
    <property type="evidence" value="ECO:0007669"/>
    <property type="project" value="InterPro"/>
</dbReference>
<evidence type="ECO:0000256" key="5">
    <source>
        <dbReference type="ARBA" id="ARBA00022692"/>
    </source>
</evidence>
<evidence type="ECO:0000256" key="8">
    <source>
        <dbReference type="SAM" id="Phobius"/>
    </source>
</evidence>
<keyword evidence="7 8" id="KW-0472">Membrane</keyword>
<feature type="transmembrane region" description="Helical" evidence="8">
    <location>
        <begin position="138"/>
        <end position="161"/>
    </location>
</feature>
<dbReference type="Proteomes" id="UP000321595">
    <property type="component" value="Chromosome"/>
</dbReference>
<keyword evidence="4" id="KW-1003">Cell membrane</keyword>